<dbReference type="EMBL" id="CCKQ01014254">
    <property type="protein sequence ID" value="CDW86004.1"/>
    <property type="molecule type" value="Genomic_DNA"/>
</dbReference>
<protein>
    <submittedName>
        <fullName evidence="2">Uncharacterized protein</fullName>
    </submittedName>
</protein>
<name>A0A078AUX1_STYLE</name>
<evidence type="ECO:0000256" key="1">
    <source>
        <dbReference type="SAM" id="MobiDB-lite"/>
    </source>
</evidence>
<dbReference type="OrthoDB" id="285389at2759"/>
<reference evidence="2 3" key="1">
    <citation type="submission" date="2014-06" db="EMBL/GenBank/DDBJ databases">
        <authorList>
            <person name="Swart Estienne"/>
        </authorList>
    </citation>
    <scope>NUCLEOTIDE SEQUENCE [LARGE SCALE GENOMIC DNA]</scope>
    <source>
        <strain evidence="2 3">130c</strain>
    </source>
</reference>
<proteinExistence type="predicted"/>
<gene>
    <name evidence="2" type="primary">Contig12260.g13094</name>
    <name evidence="2" type="ORF">STYLEM_15095</name>
</gene>
<sequence length="394" mass="45465">MPKRRKDSELIVRQYQQLKRTFISNQNDQSYIDNQSQKYDYKIPDSQSRRLSTNVTSKEMSNFKSANTLRNSILSFRFPQGQRFKLPKKPDSSAILNQTDWVSQPKYFQHKKGSSFGFGNRELFQRLLKEYTERPAPTQYDIQSEIDQKIKNLSPDKSKCTFGLSYEAYKHTSDFDVKRGVKMNPKQNMPGPNAYSPTKQKHKSPVFTLHEKSKTCWFDPSKEILCKPPPNKYQIQEKLVKNGRFKQISLGYGSKFIGHYEITPQRITPGPGDYNWQEGTELSARPKSMMKMQSSKNGIDLNPRPRECSFAVEHSGEPFKFSGAIDDSPQIKTPISYQSMFDKDTELSFYKRSSGIDQFTTSRYLEASSVGSRVKRQQSAGSRQWIPGSAIRPQ</sequence>
<dbReference type="InParanoid" id="A0A078AUX1"/>
<evidence type="ECO:0000313" key="3">
    <source>
        <dbReference type="Proteomes" id="UP000039865"/>
    </source>
</evidence>
<evidence type="ECO:0000313" key="2">
    <source>
        <dbReference type="EMBL" id="CDW86004.1"/>
    </source>
</evidence>
<dbReference type="AlphaFoldDB" id="A0A078AUX1"/>
<dbReference type="Proteomes" id="UP000039865">
    <property type="component" value="Unassembled WGS sequence"/>
</dbReference>
<dbReference type="InterPro" id="IPR010736">
    <property type="entry name" value="SHIPPO-rpt"/>
</dbReference>
<organism evidence="2 3">
    <name type="scientific">Stylonychia lemnae</name>
    <name type="common">Ciliate</name>
    <dbReference type="NCBI Taxonomy" id="5949"/>
    <lineage>
        <taxon>Eukaryota</taxon>
        <taxon>Sar</taxon>
        <taxon>Alveolata</taxon>
        <taxon>Ciliophora</taxon>
        <taxon>Intramacronucleata</taxon>
        <taxon>Spirotrichea</taxon>
        <taxon>Stichotrichia</taxon>
        <taxon>Sporadotrichida</taxon>
        <taxon>Oxytrichidae</taxon>
        <taxon>Stylonychinae</taxon>
        <taxon>Stylonychia</taxon>
    </lineage>
</organism>
<feature type="region of interest" description="Disordered" evidence="1">
    <location>
        <begin position="367"/>
        <end position="394"/>
    </location>
</feature>
<dbReference type="Pfam" id="PF07004">
    <property type="entry name" value="SHIPPO-rpt"/>
    <property type="match status" value="1"/>
</dbReference>
<keyword evidence="3" id="KW-1185">Reference proteome</keyword>
<accession>A0A078AUX1</accession>